<dbReference type="AlphaFoldDB" id="A0A5C6FKJ1"/>
<dbReference type="Proteomes" id="UP000318288">
    <property type="component" value="Unassembled WGS sequence"/>
</dbReference>
<keyword evidence="5" id="KW-1185">Reference proteome</keyword>
<feature type="transmembrane region" description="Helical" evidence="2">
    <location>
        <begin position="59"/>
        <end position="85"/>
    </location>
</feature>
<feature type="domain" description="Sulfatase N-terminal" evidence="3">
    <location>
        <begin position="213"/>
        <end position="488"/>
    </location>
</feature>
<dbReference type="Pfam" id="PF00884">
    <property type="entry name" value="Sulfatase"/>
    <property type="match status" value="1"/>
</dbReference>
<protein>
    <submittedName>
        <fullName evidence="4">Sulfatase</fullName>
    </submittedName>
</protein>
<keyword evidence="2" id="KW-0472">Membrane</keyword>
<dbReference type="RefSeq" id="WP_146454401.1">
    <property type="nucleotide sequence ID" value="NZ_SJPW01000001.1"/>
</dbReference>
<gene>
    <name evidence="4" type="ORF">Poly51_08030</name>
</gene>
<proteinExistence type="inferred from homology"/>
<dbReference type="PANTHER" id="PTHR42693">
    <property type="entry name" value="ARYLSULFATASE FAMILY MEMBER"/>
    <property type="match status" value="1"/>
</dbReference>
<dbReference type="Gene3D" id="3.40.720.10">
    <property type="entry name" value="Alkaline Phosphatase, subunit A"/>
    <property type="match status" value="1"/>
</dbReference>
<dbReference type="PANTHER" id="PTHR42693:SF33">
    <property type="entry name" value="ARYLSULFATASE"/>
    <property type="match status" value="1"/>
</dbReference>
<accession>A0A5C6FKJ1</accession>
<feature type="transmembrane region" description="Helical" evidence="2">
    <location>
        <begin position="36"/>
        <end position="52"/>
    </location>
</feature>
<dbReference type="GO" id="GO:0004065">
    <property type="term" value="F:arylsulfatase activity"/>
    <property type="evidence" value="ECO:0007669"/>
    <property type="project" value="TreeGrafter"/>
</dbReference>
<comment type="similarity">
    <text evidence="1">Belongs to the sulfatase family.</text>
</comment>
<evidence type="ECO:0000313" key="4">
    <source>
        <dbReference type="EMBL" id="TWU60527.1"/>
    </source>
</evidence>
<evidence type="ECO:0000313" key="5">
    <source>
        <dbReference type="Proteomes" id="UP000318288"/>
    </source>
</evidence>
<organism evidence="4 5">
    <name type="scientific">Rubripirellula tenax</name>
    <dbReference type="NCBI Taxonomy" id="2528015"/>
    <lineage>
        <taxon>Bacteria</taxon>
        <taxon>Pseudomonadati</taxon>
        <taxon>Planctomycetota</taxon>
        <taxon>Planctomycetia</taxon>
        <taxon>Pirellulales</taxon>
        <taxon>Pirellulaceae</taxon>
        <taxon>Rubripirellula</taxon>
    </lineage>
</organism>
<dbReference type="EMBL" id="SJPW01000001">
    <property type="protein sequence ID" value="TWU60527.1"/>
    <property type="molecule type" value="Genomic_DNA"/>
</dbReference>
<dbReference type="InterPro" id="IPR017850">
    <property type="entry name" value="Alkaline_phosphatase_core_sf"/>
</dbReference>
<evidence type="ECO:0000259" key="3">
    <source>
        <dbReference type="Pfam" id="PF00884"/>
    </source>
</evidence>
<dbReference type="SUPFAM" id="SSF53649">
    <property type="entry name" value="Alkaline phosphatase-like"/>
    <property type="match status" value="1"/>
</dbReference>
<dbReference type="OrthoDB" id="9766107at2"/>
<dbReference type="InterPro" id="IPR000917">
    <property type="entry name" value="Sulfatase_N"/>
</dbReference>
<reference evidence="4 5" key="1">
    <citation type="submission" date="2019-02" db="EMBL/GenBank/DDBJ databases">
        <title>Deep-cultivation of Planctomycetes and their phenomic and genomic characterization uncovers novel biology.</title>
        <authorList>
            <person name="Wiegand S."/>
            <person name="Jogler M."/>
            <person name="Boedeker C."/>
            <person name="Pinto D."/>
            <person name="Vollmers J."/>
            <person name="Rivas-Marin E."/>
            <person name="Kohn T."/>
            <person name="Peeters S.H."/>
            <person name="Heuer A."/>
            <person name="Rast P."/>
            <person name="Oberbeckmann S."/>
            <person name="Bunk B."/>
            <person name="Jeske O."/>
            <person name="Meyerdierks A."/>
            <person name="Storesund J.E."/>
            <person name="Kallscheuer N."/>
            <person name="Luecker S."/>
            <person name="Lage O.M."/>
            <person name="Pohl T."/>
            <person name="Merkel B.J."/>
            <person name="Hornburger P."/>
            <person name="Mueller R.-W."/>
            <person name="Bruemmer F."/>
            <person name="Labrenz M."/>
            <person name="Spormann A.M."/>
            <person name="Op Den Camp H."/>
            <person name="Overmann J."/>
            <person name="Amann R."/>
            <person name="Jetten M.S.M."/>
            <person name="Mascher T."/>
            <person name="Medema M.H."/>
            <person name="Devos D.P."/>
            <person name="Kaster A.-K."/>
            <person name="Ovreas L."/>
            <person name="Rohde M."/>
            <person name="Galperin M.Y."/>
            <person name="Jogler C."/>
        </authorList>
    </citation>
    <scope>NUCLEOTIDE SEQUENCE [LARGE SCALE GENOMIC DNA]</scope>
    <source>
        <strain evidence="4 5">Poly51</strain>
    </source>
</reference>
<sequence length="565" mass="63200">MLLRCLFAAFAIGLFRFVDPLDLFGDSVANPVVDVIGWLAVLFSFGAVADIGPERWRRLLRAVASIACLILPCVFVFDAVLFRWMGDHIWSWSVWRVVTDLREGLLQYASWNVAQGVAIPTALSAVYVIAATAAMRFQRPRSLAWKPWLAIVAAGWFAAILFTPKFEKAVVVATKMPPVTSDWDFRSAIANREQDYRLLVGQRDVIAPPNDRDVLIVVVESFRHELITAEGTPNLWRLAQEGIWCRQHYSGGNATNHGMFSLVSGLEAVWYDHPIRYSPAMNRLFRSAGYELGFFAGHDDWRTFRMDGYISDEQFDRFEIEPHDGLASDRRATMGAARFLDRKSEETRPPRLAMLYLYATHATYDSYPDDRRFTPAADDRFTIPFKPDDVPRVWNRYRNAAMTADRMIGALVGTSVGDDRSMQKRIVMVTGDHGESFLEDGTIGHGTKLSPQQNMTPAIIWGSDVKARVIDTPTMHADLLPTLLTSVGINISQPTALDGVDLVDASDDDLRSRVFVTRDYMTHDVAIVGSEGSMQRGATVSIKSGQIHDDGGLLGQWLANRFGSP</sequence>
<comment type="caution">
    <text evidence="4">The sequence shown here is derived from an EMBL/GenBank/DDBJ whole genome shotgun (WGS) entry which is preliminary data.</text>
</comment>
<feature type="transmembrane region" description="Helical" evidence="2">
    <location>
        <begin position="105"/>
        <end position="131"/>
    </location>
</feature>
<feature type="transmembrane region" description="Helical" evidence="2">
    <location>
        <begin position="143"/>
        <end position="162"/>
    </location>
</feature>
<keyword evidence="2" id="KW-1133">Transmembrane helix</keyword>
<evidence type="ECO:0000256" key="2">
    <source>
        <dbReference type="SAM" id="Phobius"/>
    </source>
</evidence>
<keyword evidence="2" id="KW-0812">Transmembrane</keyword>
<evidence type="ECO:0000256" key="1">
    <source>
        <dbReference type="ARBA" id="ARBA00008779"/>
    </source>
</evidence>
<name>A0A5C6FKJ1_9BACT</name>
<dbReference type="InterPro" id="IPR050738">
    <property type="entry name" value="Sulfatase"/>
</dbReference>